<dbReference type="Gene3D" id="3.30.160.20">
    <property type="match status" value="1"/>
</dbReference>
<proteinExistence type="predicted"/>
<feature type="compositionally biased region" description="Basic residues" evidence="1">
    <location>
        <begin position="618"/>
        <end position="628"/>
    </location>
</feature>
<name>A0AAE1AZZ6_9GAST</name>
<organism evidence="2 3">
    <name type="scientific">Elysia crispata</name>
    <name type="common">lettuce slug</name>
    <dbReference type="NCBI Taxonomy" id="231223"/>
    <lineage>
        <taxon>Eukaryota</taxon>
        <taxon>Metazoa</taxon>
        <taxon>Spiralia</taxon>
        <taxon>Lophotrochozoa</taxon>
        <taxon>Mollusca</taxon>
        <taxon>Gastropoda</taxon>
        <taxon>Heterobranchia</taxon>
        <taxon>Euthyneura</taxon>
        <taxon>Panpulmonata</taxon>
        <taxon>Sacoglossa</taxon>
        <taxon>Placobranchoidea</taxon>
        <taxon>Plakobranchidae</taxon>
        <taxon>Elysia</taxon>
    </lineage>
</organism>
<feature type="compositionally biased region" description="Polar residues" evidence="1">
    <location>
        <begin position="79"/>
        <end position="103"/>
    </location>
</feature>
<feature type="region of interest" description="Disordered" evidence="1">
    <location>
        <begin position="358"/>
        <end position="412"/>
    </location>
</feature>
<reference evidence="2" key="1">
    <citation type="journal article" date="2023" name="G3 (Bethesda)">
        <title>A reference genome for the long-term kleptoplast-retaining sea slug Elysia crispata morphotype clarki.</title>
        <authorList>
            <person name="Eastman K.E."/>
            <person name="Pendleton A.L."/>
            <person name="Shaikh M.A."/>
            <person name="Suttiyut T."/>
            <person name="Ogas R."/>
            <person name="Tomko P."/>
            <person name="Gavelis G."/>
            <person name="Widhalm J.R."/>
            <person name="Wisecaver J.H."/>
        </authorList>
    </citation>
    <scope>NUCLEOTIDE SEQUENCE</scope>
    <source>
        <strain evidence="2">ECLA1</strain>
    </source>
</reference>
<evidence type="ECO:0008006" key="4">
    <source>
        <dbReference type="Google" id="ProtNLM"/>
    </source>
</evidence>
<feature type="compositionally biased region" description="Basic and acidic residues" evidence="1">
    <location>
        <begin position="57"/>
        <end position="70"/>
    </location>
</feature>
<dbReference type="AlphaFoldDB" id="A0AAE1AZZ6"/>
<dbReference type="Proteomes" id="UP001283361">
    <property type="component" value="Unassembled WGS sequence"/>
</dbReference>
<dbReference type="EMBL" id="JAWDGP010000847">
    <property type="protein sequence ID" value="KAK3796759.1"/>
    <property type="molecule type" value="Genomic_DNA"/>
</dbReference>
<accession>A0AAE1AZZ6</accession>
<feature type="region of interest" description="Disordered" evidence="1">
    <location>
        <begin position="146"/>
        <end position="167"/>
    </location>
</feature>
<evidence type="ECO:0000313" key="3">
    <source>
        <dbReference type="Proteomes" id="UP001283361"/>
    </source>
</evidence>
<feature type="region of interest" description="Disordered" evidence="1">
    <location>
        <begin position="488"/>
        <end position="518"/>
    </location>
</feature>
<feature type="compositionally biased region" description="Basic residues" evidence="1">
    <location>
        <begin position="597"/>
        <end position="608"/>
    </location>
</feature>
<sequence>MPRGRGRGYRGGLRSPRDETLNRTYAVRGNAIDAVEDYINQLTDSSDRGNNQASEGNLKEEAFTPSEKETFTPSEEETYTPSQEETFTPSEDDSFIQTNQFKEPSSDGPIRNDGDGTWLQPKIETENPALNSSCEPMVEDVGLGGDGHGSGMENKEMETDTPAPDMDETPPYRGSVTSRHPCMVLNEKTKNRLSFVSEVDDPNNAGYVVFCEVAGQKFYGKAKNKKLARFKAAQDALLDVFGVTYDPCNRRENDVLCLHNEAIALKDMSSAFSSEVFVLDMRREDALETAETSDLARTRGHHSHRLNLIPSQSNTTNRGATASTLVSPCRLSPCDHQKAEEVYILACGIFDKGSQGYSHFSPRKDGPYNVSGLGVRHSTEGSQGPQGYSHVSPREDGPAFLRRPRARQPTLHVKTPSLRTFQSHLRGRLIQLCAGLGDETTHLARKNAQPTGNSDQNGTRAPKGSQGTATSRPERTAQLFYAGLGVRHSTEGSQGLPRHSHVSPREDGPFNISGLGAPSFRSERTAHTICRPRGETTHRGLPRALLSQGLSQGYSHVSPREDGPNNLSGLGVRQPTEGFPRVQLRLAPRGRPCSSRPRARHSTLHVKKPGLWTPQSHPRGRPTKRVPA</sequence>
<gene>
    <name evidence="2" type="ORF">RRG08_045766</name>
</gene>
<feature type="region of interest" description="Disordered" evidence="1">
    <location>
        <begin position="446"/>
        <end position="474"/>
    </location>
</feature>
<keyword evidence="3" id="KW-1185">Reference proteome</keyword>
<dbReference type="SUPFAM" id="SSF54768">
    <property type="entry name" value="dsRNA-binding domain-like"/>
    <property type="match status" value="1"/>
</dbReference>
<feature type="compositionally biased region" description="Polar residues" evidence="1">
    <location>
        <begin position="448"/>
        <end position="471"/>
    </location>
</feature>
<protein>
    <recommendedName>
        <fullName evidence="4">DRBM domain-containing protein</fullName>
    </recommendedName>
</protein>
<comment type="caution">
    <text evidence="2">The sequence shown here is derived from an EMBL/GenBank/DDBJ whole genome shotgun (WGS) entry which is preliminary data.</text>
</comment>
<feature type="compositionally biased region" description="Polar residues" evidence="1">
    <location>
        <begin position="43"/>
        <end position="55"/>
    </location>
</feature>
<feature type="region of interest" description="Disordered" evidence="1">
    <location>
        <begin position="1"/>
        <end position="24"/>
    </location>
</feature>
<evidence type="ECO:0000256" key="1">
    <source>
        <dbReference type="SAM" id="MobiDB-lite"/>
    </source>
</evidence>
<feature type="region of interest" description="Disordered" evidence="1">
    <location>
        <begin position="43"/>
        <end position="121"/>
    </location>
</feature>
<evidence type="ECO:0000313" key="2">
    <source>
        <dbReference type="EMBL" id="KAK3796759.1"/>
    </source>
</evidence>
<feature type="region of interest" description="Disordered" evidence="1">
    <location>
        <begin position="553"/>
        <end position="628"/>
    </location>
</feature>